<evidence type="ECO:0000313" key="1">
    <source>
        <dbReference type="EMBL" id="AKK73772.1"/>
    </source>
</evidence>
<evidence type="ECO:0000313" key="2">
    <source>
        <dbReference type="Proteomes" id="UP000035213"/>
    </source>
</evidence>
<organism evidence="1 2">
    <name type="scientific">Chryseobacterium gallinarum</name>
    <dbReference type="NCBI Taxonomy" id="1324352"/>
    <lineage>
        <taxon>Bacteria</taxon>
        <taxon>Pseudomonadati</taxon>
        <taxon>Bacteroidota</taxon>
        <taxon>Flavobacteriia</taxon>
        <taxon>Flavobacteriales</taxon>
        <taxon>Weeksellaceae</taxon>
        <taxon>Chryseobacterium group</taxon>
        <taxon>Chryseobacterium</taxon>
    </lineage>
</organism>
<proteinExistence type="predicted"/>
<dbReference type="EMBL" id="CP009928">
    <property type="protein sequence ID" value="AKK73772.1"/>
    <property type="molecule type" value="Genomic_DNA"/>
</dbReference>
<dbReference type="AlphaFoldDB" id="A0A0G3M9N6"/>
<protein>
    <recommendedName>
        <fullName evidence="3">Oxidase</fullName>
    </recommendedName>
</protein>
<dbReference type="OrthoDB" id="799440at2"/>
<dbReference type="PATRIC" id="fig|1324352.5.peg.3167"/>
<dbReference type="STRING" id="1324352.OK18_15210"/>
<reference evidence="1 2" key="1">
    <citation type="submission" date="2014-11" db="EMBL/GenBank/DDBJ databases">
        <authorList>
            <person name="Park G.-S."/>
            <person name="Hong S.-J."/>
            <person name="Jung B.K."/>
            <person name="Khan A.R."/>
            <person name="Kwak Y."/>
            <person name="Shin J.-H."/>
        </authorList>
    </citation>
    <scope>NUCLEOTIDE SEQUENCE [LARGE SCALE GENOMIC DNA]</scope>
    <source>
        <strain evidence="1 2">DSM 27622</strain>
    </source>
</reference>
<evidence type="ECO:0008006" key="3">
    <source>
        <dbReference type="Google" id="ProtNLM"/>
    </source>
</evidence>
<accession>A0A0G3M9N6</accession>
<gene>
    <name evidence="1" type="ORF">OK18_15210</name>
</gene>
<dbReference type="KEGG" id="cgn:OK18_15210"/>
<dbReference type="Proteomes" id="UP000035213">
    <property type="component" value="Chromosome"/>
</dbReference>
<name>A0A0G3M9N6_CHRGL</name>
<sequence>MRNDILINENYEPLIRNGDFVIGESDRQHVIDITFAHPGEYKRAPMLGFAAVLQLKKNRNDNQFKRDLNIQLEYDGYNNPDIDLTGGYENLKINI</sequence>
<dbReference type="RefSeq" id="WP_053328533.1">
    <property type="nucleotide sequence ID" value="NZ_CP009928.1"/>
</dbReference>